<keyword evidence="2" id="KW-1185">Reference proteome</keyword>
<protein>
    <submittedName>
        <fullName evidence="1">Uncharacterized protein</fullName>
    </submittedName>
</protein>
<organism evidence="1 2">
    <name type="scientific">Rathayibacter caricis DSM 15933</name>
    <dbReference type="NCBI Taxonomy" id="1328867"/>
    <lineage>
        <taxon>Bacteria</taxon>
        <taxon>Bacillati</taxon>
        <taxon>Actinomycetota</taxon>
        <taxon>Actinomycetes</taxon>
        <taxon>Micrococcales</taxon>
        <taxon>Microbacteriaceae</taxon>
        <taxon>Rathayibacter</taxon>
    </lineage>
</organism>
<proteinExistence type="predicted"/>
<sequence length="188" mass="19126">MVWAIGDPSVTGVVDQAGGVSGLLSSHASRSGRGLLLAPGASASVSAGPGRIAPRPDREATRLHLALTAIVEAQDAAEATLPPRAPRAVLRSAALTCAVALSGVASGWDIASVDALERAASTAGCARAWRAAGSRALADGWRLPALVAAVRDPDRLEHDRARARAAEGWFAAAGGYSWGGAERPQRLP</sequence>
<name>A0A2T4UXG5_9MICO</name>
<evidence type="ECO:0000313" key="1">
    <source>
        <dbReference type="EMBL" id="PTL74219.1"/>
    </source>
</evidence>
<accession>A0A2T4UXG5</accession>
<comment type="caution">
    <text evidence="1">The sequence shown here is derived from an EMBL/GenBank/DDBJ whole genome shotgun (WGS) entry which is preliminary data.</text>
</comment>
<dbReference type="AlphaFoldDB" id="A0A2T4UXG5"/>
<reference evidence="1 2" key="1">
    <citation type="submission" date="2018-03" db="EMBL/GenBank/DDBJ databases">
        <title>Bacteriophage NCPPB3778 and a type I-E CRISPR drive the evolution of the US Biological Select Agent, Rathayibacter toxicus.</title>
        <authorList>
            <person name="Davis E.W.II."/>
            <person name="Tabima J.F."/>
            <person name="Weisberg A.J."/>
            <person name="Dantas Lopes L."/>
            <person name="Wiseman M.S."/>
            <person name="Wiseman M.S."/>
            <person name="Pupko T."/>
            <person name="Belcher M.S."/>
            <person name="Sechler A.J."/>
            <person name="Tancos M.A."/>
            <person name="Schroeder B.K."/>
            <person name="Murray T.D."/>
            <person name="Luster D.G."/>
            <person name="Schneider W.L."/>
            <person name="Rogers E."/>
            <person name="Andreote F.D."/>
            <person name="Grunwald N.J."/>
            <person name="Putnam M.L."/>
            <person name="Chang J.H."/>
        </authorList>
    </citation>
    <scope>NUCLEOTIDE SEQUENCE [LARGE SCALE GENOMIC DNA]</scope>
    <source>
        <strain evidence="1 2">DSM 15933</strain>
    </source>
</reference>
<gene>
    <name evidence="1" type="ORF">C1I63_16185</name>
</gene>
<dbReference type="Proteomes" id="UP000241085">
    <property type="component" value="Unassembled WGS sequence"/>
</dbReference>
<evidence type="ECO:0000313" key="2">
    <source>
        <dbReference type="Proteomes" id="UP000241085"/>
    </source>
</evidence>
<dbReference type="EMBL" id="PZPL01000001">
    <property type="protein sequence ID" value="PTL74219.1"/>
    <property type="molecule type" value="Genomic_DNA"/>
</dbReference>